<organism evidence="2 3">
    <name type="scientific">Thermoanaerobacterium thermosaccharolyticum</name>
    <name type="common">Clostridium thermosaccharolyticum</name>
    <dbReference type="NCBI Taxonomy" id="1517"/>
    <lineage>
        <taxon>Bacteria</taxon>
        <taxon>Bacillati</taxon>
        <taxon>Bacillota</taxon>
        <taxon>Clostridia</taxon>
        <taxon>Thermoanaerobacterales</taxon>
        <taxon>Thermoanaerobacteraceae</taxon>
        <taxon>Thermoanaerobacterium</taxon>
    </lineage>
</organism>
<keyword evidence="1" id="KW-1133">Transmembrane helix</keyword>
<dbReference type="EMBL" id="NKHD01000006">
    <property type="protein sequence ID" value="OXT09170.1"/>
    <property type="molecule type" value="Genomic_DNA"/>
</dbReference>
<dbReference type="RefSeq" id="WP_094044009.1">
    <property type="nucleotide sequence ID" value="NZ_NKHD01000006.1"/>
</dbReference>
<reference evidence="2 3" key="1">
    <citation type="submission" date="2017-06" db="EMBL/GenBank/DDBJ databases">
        <title>Isolation and characterization of a thermophilic and butanogenic Thermoanaerobacterium thermosaccharolyticum M5 capable of efficient degradation of hemicellulose.</title>
        <authorList>
            <person name="Xin F."/>
            <person name="Jiang Y."/>
        </authorList>
    </citation>
    <scope>NUCLEOTIDE SEQUENCE [LARGE SCALE GENOMIC DNA]</scope>
    <source>
        <strain evidence="2 3">M5</strain>
    </source>
</reference>
<proteinExistence type="predicted"/>
<evidence type="ECO:0000313" key="2">
    <source>
        <dbReference type="EMBL" id="OXT09170.1"/>
    </source>
</evidence>
<feature type="transmembrane region" description="Helical" evidence="1">
    <location>
        <begin position="6"/>
        <end position="25"/>
    </location>
</feature>
<dbReference type="Proteomes" id="UP000215301">
    <property type="component" value="Unassembled WGS sequence"/>
</dbReference>
<evidence type="ECO:0000313" key="3">
    <source>
        <dbReference type="Proteomes" id="UP000215301"/>
    </source>
</evidence>
<name>A0A231VLX1_THETR</name>
<comment type="caution">
    <text evidence="2">The sequence shown here is derived from an EMBL/GenBank/DDBJ whole genome shotgun (WGS) entry which is preliminary data.</text>
</comment>
<keyword evidence="1" id="KW-0472">Membrane</keyword>
<dbReference type="AlphaFoldDB" id="A0A231VLX1"/>
<dbReference type="Pfam" id="PF12650">
    <property type="entry name" value="DUF3784"/>
    <property type="match status" value="1"/>
</dbReference>
<protein>
    <recommendedName>
        <fullName evidence="4">DUF3784 domain-containing protein</fullName>
    </recommendedName>
</protein>
<evidence type="ECO:0000256" key="1">
    <source>
        <dbReference type="SAM" id="Phobius"/>
    </source>
</evidence>
<dbReference type="InterPro" id="IPR017259">
    <property type="entry name" value="UCP037672"/>
</dbReference>
<sequence>MNMEAMICLILAVFFGIISIIFALLKEKGAILISGFNTMPKEEQEKHDKKKMSIDMRNSLFLWTTILFSGAIFGYFISKYCAIIVIVIWLIVFFKDVHIDAEKAFEKYRIQ</sequence>
<evidence type="ECO:0008006" key="4">
    <source>
        <dbReference type="Google" id="ProtNLM"/>
    </source>
</evidence>
<accession>A0A231VLX1</accession>
<keyword evidence="1" id="KW-0812">Transmembrane</keyword>
<gene>
    <name evidence="2" type="ORF">CE561_03200</name>
</gene>